<dbReference type="VEuPathDB" id="VectorBase:SSCA002337"/>
<protein>
    <recommendedName>
        <fullName evidence="2">cyclin-dependent kinase</fullName>
        <ecNumber evidence="2">2.7.11.22</ecNumber>
    </recommendedName>
</protein>
<dbReference type="Gene3D" id="3.30.200.20">
    <property type="entry name" value="Phosphorylase Kinase, domain 1"/>
    <property type="match status" value="1"/>
</dbReference>
<dbReference type="InterPro" id="IPR008271">
    <property type="entry name" value="Ser/Thr_kinase_AS"/>
</dbReference>
<dbReference type="Pfam" id="PF00069">
    <property type="entry name" value="Pkinase"/>
    <property type="match status" value="1"/>
</dbReference>
<dbReference type="PROSITE" id="PS00108">
    <property type="entry name" value="PROTEIN_KINASE_ST"/>
    <property type="match status" value="1"/>
</dbReference>
<dbReference type="AlphaFoldDB" id="A0A132A5A9"/>
<dbReference type="FunFam" id="1.10.510.10:FF:000611">
    <property type="entry name" value="CMGC family protein kinase"/>
    <property type="match status" value="1"/>
</dbReference>
<feature type="domain" description="Protein kinase" evidence="12">
    <location>
        <begin position="150"/>
        <end position="439"/>
    </location>
</feature>
<evidence type="ECO:0000259" key="12">
    <source>
        <dbReference type="PROSITE" id="PS50011"/>
    </source>
</evidence>
<dbReference type="InterPro" id="IPR018506">
    <property type="entry name" value="Cyt_B5_heme-BS"/>
</dbReference>
<gene>
    <name evidence="13" type="ORF">QR98_0046290</name>
</gene>
<dbReference type="GO" id="GO:0005634">
    <property type="term" value="C:nucleus"/>
    <property type="evidence" value="ECO:0007669"/>
    <property type="project" value="TreeGrafter"/>
</dbReference>
<dbReference type="Proteomes" id="UP000616769">
    <property type="component" value="Unassembled WGS sequence"/>
</dbReference>
<evidence type="ECO:0000256" key="3">
    <source>
        <dbReference type="ARBA" id="ARBA00022527"/>
    </source>
</evidence>
<feature type="compositionally biased region" description="Polar residues" evidence="11">
    <location>
        <begin position="21"/>
        <end position="33"/>
    </location>
</feature>
<dbReference type="PROSITE" id="PS50011">
    <property type="entry name" value="PROTEIN_KINASE_DOM"/>
    <property type="match status" value="1"/>
</dbReference>
<evidence type="ECO:0000256" key="4">
    <source>
        <dbReference type="ARBA" id="ARBA00022679"/>
    </source>
</evidence>
<evidence type="ECO:0000256" key="1">
    <source>
        <dbReference type="ARBA" id="ARBA00006485"/>
    </source>
</evidence>
<evidence type="ECO:0000313" key="14">
    <source>
        <dbReference type="Proteomes" id="UP000616769"/>
    </source>
</evidence>
<keyword evidence="3 10" id="KW-0723">Serine/threonine-protein kinase</keyword>
<dbReference type="InterPro" id="IPR017441">
    <property type="entry name" value="Protein_kinase_ATP_BS"/>
</dbReference>
<dbReference type="FunFam" id="3.30.200.20:FF:000007">
    <property type="entry name" value="Cyclin-dependent kinase 14, putative"/>
    <property type="match status" value="1"/>
</dbReference>
<comment type="catalytic activity">
    <reaction evidence="9">
        <text>L-seryl-[protein] + ATP = O-phospho-L-seryl-[protein] + ADP + H(+)</text>
        <dbReference type="Rhea" id="RHEA:17989"/>
        <dbReference type="Rhea" id="RHEA-COMP:9863"/>
        <dbReference type="Rhea" id="RHEA-COMP:11604"/>
        <dbReference type="ChEBI" id="CHEBI:15378"/>
        <dbReference type="ChEBI" id="CHEBI:29999"/>
        <dbReference type="ChEBI" id="CHEBI:30616"/>
        <dbReference type="ChEBI" id="CHEBI:83421"/>
        <dbReference type="ChEBI" id="CHEBI:456216"/>
        <dbReference type="EC" id="2.7.11.22"/>
    </reaction>
</comment>
<evidence type="ECO:0000256" key="5">
    <source>
        <dbReference type="ARBA" id="ARBA00022741"/>
    </source>
</evidence>
<dbReference type="GO" id="GO:0005737">
    <property type="term" value="C:cytoplasm"/>
    <property type="evidence" value="ECO:0007669"/>
    <property type="project" value="TreeGrafter"/>
</dbReference>
<dbReference type="SMART" id="SM00220">
    <property type="entry name" value="S_TKc"/>
    <property type="match status" value="1"/>
</dbReference>
<reference evidence="13 14" key="1">
    <citation type="journal article" date="2015" name="Parasit. Vectors">
        <title>Draft genome of the scabies mite.</title>
        <authorList>
            <person name="Rider S.D.Jr."/>
            <person name="Morgan M.S."/>
            <person name="Arlian L.G."/>
        </authorList>
    </citation>
    <scope>NUCLEOTIDE SEQUENCE [LARGE SCALE GENOMIC DNA]</scope>
    <source>
        <strain evidence="13">Arlian Lab</strain>
    </source>
</reference>
<keyword evidence="6 13" id="KW-0418">Kinase</keyword>
<dbReference type="InterPro" id="IPR000719">
    <property type="entry name" value="Prot_kinase_dom"/>
</dbReference>
<name>A0A132A5A9_SARSC</name>
<feature type="region of interest" description="Disordered" evidence="11">
    <location>
        <begin position="1"/>
        <end position="33"/>
    </location>
</feature>
<keyword evidence="5 10" id="KW-0547">Nucleotide-binding</keyword>
<dbReference type="EMBL" id="JXLN01010678">
    <property type="protein sequence ID" value="KPM06156.1"/>
    <property type="molecule type" value="Genomic_DNA"/>
</dbReference>
<dbReference type="Gene3D" id="1.10.510.10">
    <property type="entry name" value="Transferase(Phosphotransferase) domain 1"/>
    <property type="match status" value="1"/>
</dbReference>
<feature type="compositionally biased region" description="Polar residues" evidence="11">
    <location>
        <begin position="1"/>
        <end position="10"/>
    </location>
</feature>
<proteinExistence type="inferred from homology"/>
<dbReference type="SUPFAM" id="SSF56112">
    <property type="entry name" value="Protein kinase-like (PK-like)"/>
    <property type="match status" value="1"/>
</dbReference>
<dbReference type="PANTHER" id="PTHR24056:SF246">
    <property type="entry name" value="ECDYSONE-INDUCED PROTEIN 63E, ISOFORM N"/>
    <property type="match status" value="1"/>
</dbReference>
<evidence type="ECO:0000256" key="9">
    <source>
        <dbReference type="ARBA" id="ARBA00048367"/>
    </source>
</evidence>
<dbReference type="PROSITE" id="PS00107">
    <property type="entry name" value="PROTEIN_KINASE_ATP"/>
    <property type="match status" value="1"/>
</dbReference>
<dbReference type="EC" id="2.7.11.22" evidence="2"/>
<comment type="similarity">
    <text evidence="1">Belongs to the protein kinase superfamily. CMGC Ser/Thr protein kinase family. CDC2/CDKX subfamily.</text>
</comment>
<keyword evidence="4" id="KW-0808">Transferase</keyword>
<comment type="caution">
    <text evidence="13">The sequence shown here is derived from an EMBL/GenBank/DDBJ whole genome shotgun (WGS) entry which is preliminary data.</text>
</comment>
<sequence length="457" mass="52387">MNSHSFTQTRSSSSSVHKNQESSIQSESVSNQFENSIEAAPNQNNLFKKVIMRNKKDKNQKRNRKIDSIRPHSDIYDLQSHINGEQSFENYSASNKQKVIDQSKKPLINFARPISMFFNTENELPIKHSISRYSAYELPLTKGFGRLDSYLKLDQLGEGSYATVYKGFSNVLNRVVALKEIRLQAEEGAPFTAIREASLLKGLKHANIVTLHDIVHTRQTLILVFEFVDTDLSQYLERHPGGLNPKNVRLFMFQLLRGLSYCHERRILHRDLKPQNLLISEQGELKLADFGLARAKSIPSHTYSNEVVTLWYRPPDVLLGSRNYSTSLDMWGVGCIFIEMICGMPAFPGVKDPIDQLDKIFKVLGRPTDSYWEEYQSIKSFDCCKFNNCFNVSYPAQKLSCSFTKLTTINHAEKLAAQCLRLEPKERISSTDALHCPFFSDLSPKLYHLPDRNRNFN</sequence>
<evidence type="ECO:0000313" key="13">
    <source>
        <dbReference type="EMBL" id="KPM06156.1"/>
    </source>
</evidence>
<evidence type="ECO:0000256" key="2">
    <source>
        <dbReference type="ARBA" id="ARBA00012425"/>
    </source>
</evidence>
<keyword evidence="7 10" id="KW-0067">ATP-binding</keyword>
<dbReference type="GO" id="GO:0004693">
    <property type="term" value="F:cyclin-dependent protein serine/threonine kinase activity"/>
    <property type="evidence" value="ECO:0007669"/>
    <property type="project" value="UniProtKB-EC"/>
</dbReference>
<dbReference type="PROSITE" id="PS00191">
    <property type="entry name" value="CYTOCHROME_B5_1"/>
    <property type="match status" value="1"/>
</dbReference>
<evidence type="ECO:0000256" key="10">
    <source>
        <dbReference type="RuleBase" id="RU000304"/>
    </source>
</evidence>
<evidence type="ECO:0000256" key="6">
    <source>
        <dbReference type="ARBA" id="ARBA00022777"/>
    </source>
</evidence>
<dbReference type="GO" id="GO:0005524">
    <property type="term" value="F:ATP binding"/>
    <property type="evidence" value="ECO:0007669"/>
    <property type="project" value="UniProtKB-UniRule"/>
</dbReference>
<comment type="catalytic activity">
    <reaction evidence="8">
        <text>L-threonyl-[protein] + ATP = O-phospho-L-threonyl-[protein] + ADP + H(+)</text>
        <dbReference type="Rhea" id="RHEA:46608"/>
        <dbReference type="Rhea" id="RHEA-COMP:11060"/>
        <dbReference type="Rhea" id="RHEA-COMP:11605"/>
        <dbReference type="ChEBI" id="CHEBI:15378"/>
        <dbReference type="ChEBI" id="CHEBI:30013"/>
        <dbReference type="ChEBI" id="CHEBI:30616"/>
        <dbReference type="ChEBI" id="CHEBI:61977"/>
        <dbReference type="ChEBI" id="CHEBI:456216"/>
        <dbReference type="EC" id="2.7.11.22"/>
    </reaction>
</comment>
<dbReference type="OrthoDB" id="1732493at2759"/>
<dbReference type="PANTHER" id="PTHR24056">
    <property type="entry name" value="CELL DIVISION PROTEIN KINASE"/>
    <property type="match status" value="1"/>
</dbReference>
<feature type="compositionally biased region" description="Basic residues" evidence="11">
    <location>
        <begin position="53"/>
        <end position="64"/>
    </location>
</feature>
<evidence type="ECO:0000256" key="8">
    <source>
        <dbReference type="ARBA" id="ARBA00047811"/>
    </source>
</evidence>
<evidence type="ECO:0000256" key="11">
    <source>
        <dbReference type="SAM" id="MobiDB-lite"/>
    </source>
</evidence>
<accession>A0A132A5A9</accession>
<organism evidence="13 14">
    <name type="scientific">Sarcoptes scabiei</name>
    <name type="common">Itch mite</name>
    <name type="synonym">Acarus scabiei</name>
    <dbReference type="NCBI Taxonomy" id="52283"/>
    <lineage>
        <taxon>Eukaryota</taxon>
        <taxon>Metazoa</taxon>
        <taxon>Ecdysozoa</taxon>
        <taxon>Arthropoda</taxon>
        <taxon>Chelicerata</taxon>
        <taxon>Arachnida</taxon>
        <taxon>Acari</taxon>
        <taxon>Acariformes</taxon>
        <taxon>Sarcoptiformes</taxon>
        <taxon>Astigmata</taxon>
        <taxon>Psoroptidia</taxon>
        <taxon>Sarcoptoidea</taxon>
        <taxon>Sarcoptidae</taxon>
        <taxon>Sarcoptinae</taxon>
        <taxon>Sarcoptes</taxon>
    </lineage>
</organism>
<dbReference type="InterPro" id="IPR011009">
    <property type="entry name" value="Kinase-like_dom_sf"/>
</dbReference>
<dbReference type="GO" id="GO:0020037">
    <property type="term" value="F:heme binding"/>
    <property type="evidence" value="ECO:0007669"/>
    <property type="project" value="InterPro"/>
</dbReference>
<dbReference type="InterPro" id="IPR050108">
    <property type="entry name" value="CDK"/>
</dbReference>
<evidence type="ECO:0000256" key="7">
    <source>
        <dbReference type="ARBA" id="ARBA00022840"/>
    </source>
</evidence>
<feature type="region of interest" description="Disordered" evidence="11">
    <location>
        <begin position="53"/>
        <end position="72"/>
    </location>
</feature>